<dbReference type="GeneID" id="25147473"/>
<dbReference type="EMBL" id="CP007057">
    <property type="protein sequence ID" value="AHG02133.1"/>
    <property type="molecule type" value="Genomic_DNA"/>
</dbReference>
<proteinExistence type="predicted"/>
<evidence type="ECO:0000313" key="3">
    <source>
        <dbReference type="Proteomes" id="UP000019024"/>
    </source>
</evidence>
<feature type="domain" description="UspA" evidence="1">
    <location>
        <begin position="17"/>
        <end position="126"/>
    </location>
</feature>
<dbReference type="RefSeq" id="WP_049954912.1">
    <property type="nucleotide sequence ID" value="NZ_CP007057.1"/>
</dbReference>
<protein>
    <recommendedName>
        <fullName evidence="1">UspA domain-containing protein</fullName>
    </recommendedName>
</protein>
<dbReference type="SUPFAM" id="SSF52402">
    <property type="entry name" value="Adenine nucleotide alpha hydrolases-like"/>
    <property type="match status" value="1"/>
</dbReference>
<gene>
    <name evidence="2" type="ORF">HALLA_02155</name>
</gene>
<dbReference type="AlphaFoldDB" id="W0JYP1"/>
<organism evidence="2 3">
    <name type="scientific">Halostagnicola larsenii XH-48</name>
    <dbReference type="NCBI Taxonomy" id="797299"/>
    <lineage>
        <taxon>Archaea</taxon>
        <taxon>Methanobacteriati</taxon>
        <taxon>Methanobacteriota</taxon>
        <taxon>Stenosarchaea group</taxon>
        <taxon>Halobacteria</taxon>
        <taxon>Halobacteriales</taxon>
        <taxon>Natrialbaceae</taxon>
        <taxon>Halostagnicola</taxon>
    </lineage>
</organism>
<dbReference type="KEGG" id="hlr:HALLA_02155"/>
<keyword evidence="3" id="KW-1185">Reference proteome</keyword>
<dbReference type="OrthoDB" id="281037at2157"/>
<dbReference type="Gene3D" id="3.40.50.620">
    <property type="entry name" value="HUPs"/>
    <property type="match status" value="1"/>
</dbReference>
<name>W0JYP1_9EURY</name>
<dbReference type="InterPro" id="IPR006015">
    <property type="entry name" value="Universal_stress_UspA"/>
</dbReference>
<evidence type="ECO:0000259" key="1">
    <source>
        <dbReference type="Pfam" id="PF00582"/>
    </source>
</evidence>
<evidence type="ECO:0000313" key="2">
    <source>
        <dbReference type="EMBL" id="AHG02133.1"/>
    </source>
</evidence>
<accession>W0JYP1</accession>
<dbReference type="eggNOG" id="arCOG03050">
    <property type="taxonomic scope" value="Archaea"/>
</dbReference>
<dbReference type="CDD" id="cd00293">
    <property type="entry name" value="USP-like"/>
    <property type="match status" value="1"/>
</dbReference>
<geneLocation type="plasmid" evidence="2">
    <name>unnamed</name>
</geneLocation>
<dbReference type="InterPro" id="IPR014729">
    <property type="entry name" value="Rossmann-like_a/b/a_fold"/>
</dbReference>
<dbReference type="Pfam" id="PF00582">
    <property type="entry name" value="Usp"/>
    <property type="match status" value="1"/>
</dbReference>
<dbReference type="HOGENOM" id="CLU_049301_19_1_2"/>
<dbReference type="PRINTS" id="PR01438">
    <property type="entry name" value="UNVRSLSTRESS"/>
</dbReference>
<keyword evidence="2" id="KW-0614">Plasmid</keyword>
<dbReference type="Proteomes" id="UP000019024">
    <property type="component" value="Plasmid unnamed2"/>
</dbReference>
<reference evidence="2 3" key="1">
    <citation type="submission" date="2014-01" db="EMBL/GenBank/DDBJ databases">
        <authorList>
            <consortium name="DOE Joint Genome Institute"/>
            <person name="Anderson I."/>
            <person name="Huntemann M."/>
            <person name="Han J."/>
            <person name="Chen A."/>
            <person name="Kyrpides N."/>
            <person name="Mavromatis K."/>
            <person name="Markowitz V."/>
            <person name="Palaniappan K."/>
            <person name="Ivanova N."/>
            <person name="Schaumberg A."/>
            <person name="Pati A."/>
            <person name="Liolios K."/>
            <person name="Nordberg H.P."/>
            <person name="Cantor M.N."/>
            <person name="Hua S.X."/>
            <person name="Woyke T."/>
        </authorList>
    </citation>
    <scope>NUCLEOTIDE SEQUENCE [LARGE SCALE GENOMIC DNA]</scope>
    <source>
        <strain evidence="2 3">XH-48</strain>
        <plasmid evidence="3">2</plasmid>
    </source>
</reference>
<sequence>MYRIVLAIDTDVDRSISQAQAIIDLAASPDTIAVTIAHGFEFKGPDDELVALESVQEVTTRFDEHEIPYELRDKQAEPASFVIEIADEIDADAICVGGTTQSPVGKVLFGSVAQQIILEADRSVLIAGGYTGERGD</sequence>
<dbReference type="InterPro" id="IPR006016">
    <property type="entry name" value="UspA"/>
</dbReference>